<dbReference type="KEGG" id="afg:AFULGI_00012850"/>
<dbReference type="InterPro" id="IPR045865">
    <property type="entry name" value="ACT-like_dom_sf"/>
</dbReference>
<gene>
    <name evidence="9" type="ORF">AFULGI_00012850</name>
</gene>
<keyword evidence="9" id="KW-0830">Ubiquinone</keyword>
<evidence type="ECO:0000256" key="5">
    <source>
        <dbReference type="ARBA" id="ARBA00022982"/>
    </source>
</evidence>
<evidence type="ECO:0000313" key="10">
    <source>
        <dbReference type="Proteomes" id="UP000028501"/>
    </source>
</evidence>
<dbReference type="PROSITE" id="PS51379">
    <property type="entry name" value="4FE4S_FER_2"/>
    <property type="match status" value="2"/>
</dbReference>
<keyword evidence="6" id="KW-0408">Iron</keyword>
<feature type="domain" description="4Fe-4S ferredoxin-type" evidence="8">
    <location>
        <begin position="100"/>
        <end position="128"/>
    </location>
</feature>
<dbReference type="GO" id="GO:0016829">
    <property type="term" value="F:lyase activity"/>
    <property type="evidence" value="ECO:0007669"/>
    <property type="project" value="UniProtKB-KW"/>
</dbReference>
<evidence type="ECO:0000256" key="7">
    <source>
        <dbReference type="ARBA" id="ARBA00023014"/>
    </source>
</evidence>
<protein>
    <submittedName>
        <fullName evidence="9">Formate hydrogenlyase subunit 6/NADH:ubiquinone oxidoreductase 23 kD subunit (Chain I)</fullName>
    </submittedName>
</protein>
<keyword evidence="1" id="KW-0813">Transport</keyword>
<evidence type="ECO:0000313" key="9">
    <source>
        <dbReference type="EMBL" id="AIG98060.1"/>
    </source>
</evidence>
<dbReference type="Gene3D" id="3.30.70.20">
    <property type="match status" value="1"/>
</dbReference>
<dbReference type="GO" id="GO:0046872">
    <property type="term" value="F:metal ion binding"/>
    <property type="evidence" value="ECO:0007669"/>
    <property type="project" value="UniProtKB-KW"/>
</dbReference>
<sequence length="128" mass="13985">MKLLLRFDSKTVTEPVLSKATLKTGTLINILRASVGARRGEILIEVDDEKAKEVESFLKEQGVEVIELLEAVQKDDEKCVHCGACVSICPTEAIYINGDKRVAINTEKCVHCGSCVKVCPTRALSLPL</sequence>
<dbReference type="InterPro" id="IPR017900">
    <property type="entry name" value="4Fe4S_Fe_S_CS"/>
</dbReference>
<keyword evidence="2" id="KW-0004">4Fe-4S</keyword>
<evidence type="ECO:0000259" key="8">
    <source>
        <dbReference type="PROSITE" id="PS51379"/>
    </source>
</evidence>
<dbReference type="Proteomes" id="UP000028501">
    <property type="component" value="Chromosome"/>
</dbReference>
<dbReference type="InterPro" id="IPR018449">
    <property type="entry name" value="NIL_domain"/>
</dbReference>
<evidence type="ECO:0000256" key="4">
    <source>
        <dbReference type="ARBA" id="ARBA00022737"/>
    </source>
</evidence>
<evidence type="ECO:0000256" key="2">
    <source>
        <dbReference type="ARBA" id="ARBA00022485"/>
    </source>
</evidence>
<keyword evidence="7" id="KW-0411">Iron-sulfur</keyword>
<dbReference type="InterPro" id="IPR017896">
    <property type="entry name" value="4Fe4S_Fe-S-bd"/>
</dbReference>
<dbReference type="GO" id="GO:0051539">
    <property type="term" value="F:4 iron, 4 sulfur cluster binding"/>
    <property type="evidence" value="ECO:0007669"/>
    <property type="project" value="UniProtKB-KW"/>
</dbReference>
<dbReference type="SUPFAM" id="SSF55021">
    <property type="entry name" value="ACT-like"/>
    <property type="match status" value="1"/>
</dbReference>
<dbReference type="Pfam" id="PF12838">
    <property type="entry name" value="Fer4_7"/>
    <property type="match status" value="1"/>
</dbReference>
<dbReference type="PANTHER" id="PTHR43687">
    <property type="entry name" value="ADENYLYLSULFATE REDUCTASE, BETA SUBUNIT"/>
    <property type="match status" value="1"/>
</dbReference>
<dbReference type="PROSITE" id="PS00198">
    <property type="entry name" value="4FE4S_FER_1"/>
    <property type="match status" value="2"/>
</dbReference>
<evidence type="ECO:0000256" key="1">
    <source>
        <dbReference type="ARBA" id="ARBA00022448"/>
    </source>
</evidence>
<feature type="domain" description="4Fe-4S ferredoxin-type" evidence="8">
    <location>
        <begin position="70"/>
        <end position="99"/>
    </location>
</feature>
<dbReference type="RefSeq" id="WP_048064682.1">
    <property type="nucleotide sequence ID" value="NZ_CP006577.1"/>
</dbReference>
<dbReference type="InterPro" id="IPR050572">
    <property type="entry name" value="Fe-S_Ferredoxin"/>
</dbReference>
<organism evidence="9 10">
    <name type="scientific">Archaeoglobus fulgidus DSM 8774</name>
    <dbReference type="NCBI Taxonomy" id="1344584"/>
    <lineage>
        <taxon>Archaea</taxon>
        <taxon>Methanobacteriati</taxon>
        <taxon>Methanobacteriota</taxon>
        <taxon>Archaeoglobi</taxon>
        <taxon>Archaeoglobales</taxon>
        <taxon>Archaeoglobaceae</taxon>
        <taxon>Archaeoglobus</taxon>
    </lineage>
</organism>
<name>A0A075WCF5_ARCFL</name>
<dbReference type="Pfam" id="PF09383">
    <property type="entry name" value="NIL"/>
    <property type="match status" value="1"/>
</dbReference>
<proteinExistence type="predicted"/>
<dbReference type="Gene3D" id="3.30.70.260">
    <property type="match status" value="1"/>
</dbReference>
<dbReference type="SMART" id="SM00930">
    <property type="entry name" value="NIL"/>
    <property type="match status" value="1"/>
</dbReference>
<evidence type="ECO:0000256" key="3">
    <source>
        <dbReference type="ARBA" id="ARBA00022723"/>
    </source>
</evidence>
<dbReference type="SUPFAM" id="SSF54862">
    <property type="entry name" value="4Fe-4S ferredoxins"/>
    <property type="match status" value="1"/>
</dbReference>
<dbReference type="HOGENOM" id="CLU_152999_0_0_2"/>
<dbReference type="GeneID" id="24794792"/>
<dbReference type="PANTHER" id="PTHR43687:SF6">
    <property type="entry name" value="L-ASPARTATE SEMIALDEHYDE SULFURTRANSFERASE IRON-SULFUR SUBUNIT"/>
    <property type="match status" value="1"/>
</dbReference>
<dbReference type="GO" id="GO:0016491">
    <property type="term" value="F:oxidoreductase activity"/>
    <property type="evidence" value="ECO:0007669"/>
    <property type="project" value="UniProtKB-ARBA"/>
</dbReference>
<keyword evidence="9" id="KW-0456">Lyase</keyword>
<keyword evidence="4" id="KW-0677">Repeat</keyword>
<evidence type="ECO:0000256" key="6">
    <source>
        <dbReference type="ARBA" id="ARBA00023004"/>
    </source>
</evidence>
<keyword evidence="5" id="KW-0249">Electron transport</keyword>
<keyword evidence="3" id="KW-0479">Metal-binding</keyword>
<reference evidence="9 10" key="1">
    <citation type="submission" date="2013-07" db="EMBL/GenBank/DDBJ databases">
        <title>Genome of Archaeoglobus fulgidus.</title>
        <authorList>
            <person name="Fiebig A."/>
            <person name="Birkeland N.-K."/>
        </authorList>
    </citation>
    <scope>NUCLEOTIDE SEQUENCE [LARGE SCALE GENOMIC DNA]</scope>
    <source>
        <strain evidence="9 10">DSM 8774</strain>
    </source>
</reference>
<accession>A0A075WCF5</accession>
<dbReference type="AlphaFoldDB" id="A0A075WCF5"/>
<dbReference type="EMBL" id="CP006577">
    <property type="protein sequence ID" value="AIG98060.1"/>
    <property type="molecule type" value="Genomic_DNA"/>
</dbReference>